<reference evidence="2" key="2">
    <citation type="submission" date="2015-01" db="EMBL/GenBank/DDBJ databases">
        <title>Evolutionary Origins and Diversification of the Mycorrhizal Mutualists.</title>
        <authorList>
            <consortium name="DOE Joint Genome Institute"/>
            <consortium name="Mycorrhizal Genomics Consortium"/>
            <person name="Kohler A."/>
            <person name="Kuo A."/>
            <person name="Nagy L.G."/>
            <person name="Floudas D."/>
            <person name="Copeland A."/>
            <person name="Barry K.W."/>
            <person name="Cichocki N."/>
            <person name="Veneault-Fourrey C."/>
            <person name="LaButti K."/>
            <person name="Lindquist E.A."/>
            <person name="Lipzen A."/>
            <person name="Lundell T."/>
            <person name="Morin E."/>
            <person name="Murat C."/>
            <person name="Riley R."/>
            <person name="Ohm R."/>
            <person name="Sun H."/>
            <person name="Tunlid A."/>
            <person name="Henrissat B."/>
            <person name="Grigoriev I.V."/>
            <person name="Hibbett D.S."/>
            <person name="Martin F."/>
        </authorList>
    </citation>
    <scope>NUCLEOTIDE SEQUENCE [LARGE SCALE GENOMIC DNA]</scope>
    <source>
        <strain evidence="2">Ve08.2h10</strain>
    </source>
</reference>
<dbReference type="InParanoid" id="A0A0D0DVP5"/>
<dbReference type="AlphaFoldDB" id="A0A0D0DVP5"/>
<proteinExistence type="predicted"/>
<keyword evidence="2" id="KW-1185">Reference proteome</keyword>
<accession>A0A0D0DVP5</accession>
<name>A0A0D0DVP5_9AGAM</name>
<dbReference type="HOGENOM" id="CLU_2292581_0_0_1"/>
<protein>
    <submittedName>
        <fullName evidence="1">Uncharacterized protein</fullName>
    </submittedName>
</protein>
<evidence type="ECO:0000313" key="2">
    <source>
        <dbReference type="Proteomes" id="UP000054538"/>
    </source>
</evidence>
<organism evidence="1 2">
    <name type="scientific">Paxillus rubicundulus Ve08.2h10</name>
    <dbReference type="NCBI Taxonomy" id="930991"/>
    <lineage>
        <taxon>Eukaryota</taxon>
        <taxon>Fungi</taxon>
        <taxon>Dikarya</taxon>
        <taxon>Basidiomycota</taxon>
        <taxon>Agaricomycotina</taxon>
        <taxon>Agaricomycetes</taxon>
        <taxon>Agaricomycetidae</taxon>
        <taxon>Boletales</taxon>
        <taxon>Paxilineae</taxon>
        <taxon>Paxillaceae</taxon>
        <taxon>Paxillus</taxon>
    </lineage>
</organism>
<evidence type="ECO:0000313" key="1">
    <source>
        <dbReference type="EMBL" id="KIK99008.1"/>
    </source>
</evidence>
<dbReference type="EMBL" id="KN824873">
    <property type="protein sequence ID" value="KIK99008.1"/>
    <property type="molecule type" value="Genomic_DNA"/>
</dbReference>
<reference evidence="1 2" key="1">
    <citation type="submission" date="2014-04" db="EMBL/GenBank/DDBJ databases">
        <authorList>
            <consortium name="DOE Joint Genome Institute"/>
            <person name="Kuo A."/>
            <person name="Kohler A."/>
            <person name="Jargeat P."/>
            <person name="Nagy L.G."/>
            <person name="Floudas D."/>
            <person name="Copeland A."/>
            <person name="Barry K.W."/>
            <person name="Cichocki N."/>
            <person name="Veneault-Fourrey C."/>
            <person name="LaButti K."/>
            <person name="Lindquist E.A."/>
            <person name="Lipzen A."/>
            <person name="Lundell T."/>
            <person name="Morin E."/>
            <person name="Murat C."/>
            <person name="Sun H."/>
            <person name="Tunlid A."/>
            <person name="Henrissat B."/>
            <person name="Grigoriev I.V."/>
            <person name="Hibbett D.S."/>
            <person name="Martin F."/>
            <person name="Nordberg H.P."/>
            <person name="Cantor M.N."/>
            <person name="Hua S.X."/>
        </authorList>
    </citation>
    <scope>NUCLEOTIDE SEQUENCE [LARGE SCALE GENOMIC DNA]</scope>
    <source>
        <strain evidence="1 2">Ve08.2h10</strain>
    </source>
</reference>
<sequence>MEITKDPRYRFDLPLPMWTWEYVGEDIQQYSQNSGQNLAVSQSIIAVILEPSLEEVAVGEVDRRLHWKVAKQLVYVLGPTEFEELQQYKHTHLAYVITYLA</sequence>
<dbReference type="Proteomes" id="UP000054538">
    <property type="component" value="Unassembled WGS sequence"/>
</dbReference>
<gene>
    <name evidence="1" type="ORF">PAXRUDRAFT_604857</name>
</gene>